<dbReference type="Proteomes" id="UP000007014">
    <property type="component" value="Chromosome 4"/>
</dbReference>
<dbReference type="GeneID" id="16992637"/>
<dbReference type="HOGENOM" id="CLU_901260_0_0_1"/>
<proteinExistence type="predicted"/>
<dbReference type="EMBL" id="AP006486">
    <property type="protein sequence ID" value="BAM79162.1"/>
    <property type="molecule type" value="Genomic_DNA"/>
</dbReference>
<reference evidence="1 2" key="2">
    <citation type="journal article" date="2007" name="BMC Biol.">
        <title>A 100%-complete sequence reveals unusually simple genomic features in the hot-spring red alga Cyanidioschyzon merolae.</title>
        <authorList>
            <person name="Nozaki H."/>
            <person name="Takano H."/>
            <person name="Misumi O."/>
            <person name="Terasawa K."/>
            <person name="Matsuzaki M."/>
            <person name="Maruyama S."/>
            <person name="Nishida K."/>
            <person name="Yagisawa F."/>
            <person name="Yoshida Y."/>
            <person name="Fujiwara T."/>
            <person name="Takio S."/>
            <person name="Tamura K."/>
            <person name="Chung S.J."/>
            <person name="Nakamura S."/>
            <person name="Kuroiwa H."/>
            <person name="Tanaka K."/>
            <person name="Sato N."/>
            <person name="Kuroiwa T."/>
        </authorList>
    </citation>
    <scope>NUCLEOTIDE SEQUENCE [LARGE SCALE GENOMIC DNA]</scope>
    <source>
        <strain evidence="1 2">10D</strain>
    </source>
</reference>
<organism evidence="1 2">
    <name type="scientific">Cyanidioschyzon merolae (strain NIES-3377 / 10D)</name>
    <name type="common">Unicellular red alga</name>
    <dbReference type="NCBI Taxonomy" id="280699"/>
    <lineage>
        <taxon>Eukaryota</taxon>
        <taxon>Rhodophyta</taxon>
        <taxon>Bangiophyceae</taxon>
        <taxon>Cyanidiales</taxon>
        <taxon>Cyanidiaceae</taxon>
        <taxon>Cyanidioschyzon</taxon>
    </lineage>
</organism>
<name>M1VAK3_CYAM1</name>
<sequence length="309" mass="36320">MSTCVHVSLTSEFHAQITLASSIRYFCFVANRRRSDSRSFIEQETKWLSLDDLFTRSFLKFTEIVTYNEQFRPKSNTFLFRGYRQDRIRHQHDPYYRMRCQMLSSLIFRWTRVLDSDCNDPRDRLQSSVRYRFARIKRDESKFPDLLTRLAFPPCNSFMTYKTKLDKACISNRTASTCICSRQSTLPGQHLEQARNGRVRCSTLNRRTASTGAFFARQGQVPGDAAGVQTPYGDHRRMPYRVNVWEHLATFQCHRCRVPTKAVCTAQERVQPNRNRKFLLYIKCMNNTRNGRNRDLSASISVFSCCQWS</sequence>
<dbReference type="RefSeq" id="XP_005535448.1">
    <property type="nucleotide sequence ID" value="XM_005535391.1"/>
</dbReference>
<accession>M1VAK3</accession>
<dbReference type="AlphaFoldDB" id="M1VAK3"/>
<reference evidence="1 2" key="1">
    <citation type="journal article" date="2004" name="Nature">
        <title>Genome sequence of the ultrasmall unicellular red alga Cyanidioschyzon merolae 10D.</title>
        <authorList>
            <person name="Matsuzaki M."/>
            <person name="Misumi O."/>
            <person name="Shin-i T."/>
            <person name="Maruyama S."/>
            <person name="Takahara M."/>
            <person name="Miyagishima S."/>
            <person name="Mori T."/>
            <person name="Nishida K."/>
            <person name="Yagisawa F."/>
            <person name="Nishida K."/>
            <person name="Yoshida Y."/>
            <person name="Nishimura Y."/>
            <person name="Nakao S."/>
            <person name="Kobayashi T."/>
            <person name="Momoyama Y."/>
            <person name="Higashiyama T."/>
            <person name="Minoda A."/>
            <person name="Sano M."/>
            <person name="Nomoto H."/>
            <person name="Oishi K."/>
            <person name="Hayashi H."/>
            <person name="Ohta F."/>
            <person name="Nishizaka S."/>
            <person name="Haga S."/>
            <person name="Miura S."/>
            <person name="Morishita T."/>
            <person name="Kabeya Y."/>
            <person name="Terasawa K."/>
            <person name="Suzuki Y."/>
            <person name="Ishii Y."/>
            <person name="Asakawa S."/>
            <person name="Takano H."/>
            <person name="Ohta N."/>
            <person name="Kuroiwa H."/>
            <person name="Tanaka K."/>
            <person name="Shimizu N."/>
            <person name="Sugano S."/>
            <person name="Sato N."/>
            <person name="Nozaki H."/>
            <person name="Ogasawara N."/>
            <person name="Kohara Y."/>
            <person name="Kuroiwa T."/>
        </authorList>
    </citation>
    <scope>NUCLEOTIDE SEQUENCE [LARGE SCALE GENOMIC DNA]</scope>
    <source>
        <strain evidence="1 2">10D</strain>
    </source>
</reference>
<protein>
    <submittedName>
        <fullName evidence="1">Uncharacterized protein</fullName>
    </submittedName>
</protein>
<keyword evidence="2" id="KW-1185">Reference proteome</keyword>
<evidence type="ECO:0000313" key="2">
    <source>
        <dbReference type="Proteomes" id="UP000007014"/>
    </source>
</evidence>
<evidence type="ECO:0000313" key="1">
    <source>
        <dbReference type="EMBL" id="BAM79162.1"/>
    </source>
</evidence>
<gene>
    <name evidence="1" type="ORF">CYME_CMD085C</name>
</gene>
<dbReference type="KEGG" id="cme:CYME_CMD085C"/>
<dbReference type="Gramene" id="CMD085CT">
    <property type="protein sequence ID" value="CMD085CT"/>
    <property type="gene ID" value="CMD085C"/>
</dbReference>